<keyword evidence="2" id="KW-1185">Reference proteome</keyword>
<accession>A0A6N4VJ44</accession>
<dbReference type="EMBL" id="AP022571">
    <property type="protein sequence ID" value="BBX54624.1"/>
    <property type="molecule type" value="Genomic_DNA"/>
</dbReference>
<evidence type="ECO:0000313" key="2">
    <source>
        <dbReference type="Proteomes" id="UP000466785"/>
    </source>
</evidence>
<geneLocation type="plasmid" evidence="2">
    <name>pjcm12603 dna</name>
</geneLocation>
<evidence type="ECO:0000313" key="1">
    <source>
        <dbReference type="EMBL" id="BBX54624.1"/>
    </source>
</evidence>
<name>A0A6N4VJ44_9MYCO</name>
<reference evidence="1 2" key="1">
    <citation type="journal article" date="2019" name="Emerg. Microbes Infect.">
        <title>Comprehensive subspecies identification of 175 nontuberculous mycobacteria species based on 7547 genomic profiles.</title>
        <authorList>
            <person name="Matsumoto Y."/>
            <person name="Kinjo T."/>
            <person name="Motooka D."/>
            <person name="Nabeya D."/>
            <person name="Jung N."/>
            <person name="Uechi K."/>
            <person name="Horii T."/>
            <person name="Iida T."/>
            <person name="Fujita J."/>
            <person name="Nakamura S."/>
        </authorList>
    </citation>
    <scope>NUCLEOTIDE SEQUENCE [LARGE SCALE GENOMIC DNA]</scope>
    <source>
        <strain evidence="1 2">JCM 12603</strain>
        <plasmid evidence="2">pjcm12603 dna</plasmid>
    </source>
</reference>
<dbReference type="Proteomes" id="UP000466785">
    <property type="component" value="Plasmid pJCM12603"/>
</dbReference>
<dbReference type="AlphaFoldDB" id="A0A6N4VJ44"/>
<keyword evidence="1" id="KW-0614">Plasmid</keyword>
<organism evidence="1 2">
    <name type="scientific">Mycolicibacterium poriferae</name>
    <dbReference type="NCBI Taxonomy" id="39694"/>
    <lineage>
        <taxon>Bacteria</taxon>
        <taxon>Bacillati</taxon>
        <taxon>Actinomycetota</taxon>
        <taxon>Actinomycetes</taxon>
        <taxon>Mycobacteriales</taxon>
        <taxon>Mycobacteriaceae</taxon>
        <taxon>Mycolicibacterium</taxon>
    </lineage>
</organism>
<sequence length="53" mass="5496">MLVGGDGVDGGALIVAKGQQQLPAGSGEWLSRIRAYPARIRKKATAAVTCDKN</sequence>
<dbReference type="KEGG" id="mpof:MPOR_56500"/>
<proteinExistence type="predicted"/>
<gene>
    <name evidence="1" type="ORF">MPOR_56500</name>
</gene>
<protein>
    <submittedName>
        <fullName evidence="1">Uncharacterized protein</fullName>
    </submittedName>
</protein>